<dbReference type="EMBL" id="JNAD02000013">
    <property type="protein sequence ID" value="RKM92509.1"/>
    <property type="molecule type" value="Genomic_DNA"/>
</dbReference>
<dbReference type="InterPro" id="IPR013815">
    <property type="entry name" value="ATP_grasp_subdomain_1"/>
</dbReference>
<dbReference type="AlphaFoldDB" id="A0A3R7I2P5"/>
<dbReference type="Pfam" id="PF08443">
    <property type="entry name" value="RimK"/>
    <property type="match status" value="1"/>
</dbReference>
<evidence type="ECO:0000256" key="1">
    <source>
        <dbReference type="PROSITE-ProRule" id="PRU00409"/>
    </source>
</evidence>
<name>A0A3R7I2P5_9ACTN</name>
<keyword evidence="1" id="KW-0547">Nucleotide-binding</keyword>
<dbReference type="PANTHER" id="PTHR21621">
    <property type="entry name" value="RIBOSOMAL PROTEIN S6 MODIFICATION PROTEIN"/>
    <property type="match status" value="1"/>
</dbReference>
<dbReference type="GO" id="GO:0046872">
    <property type="term" value="F:metal ion binding"/>
    <property type="evidence" value="ECO:0007669"/>
    <property type="project" value="InterPro"/>
</dbReference>
<organism evidence="3 4">
    <name type="scientific">Streptomyces xinghaiensis</name>
    <dbReference type="NCBI Taxonomy" id="1038928"/>
    <lineage>
        <taxon>Bacteria</taxon>
        <taxon>Bacillati</taxon>
        <taxon>Actinomycetota</taxon>
        <taxon>Actinomycetes</taxon>
        <taxon>Kitasatosporales</taxon>
        <taxon>Streptomycetaceae</taxon>
        <taxon>Streptomyces</taxon>
    </lineage>
</organism>
<accession>A0A3R7I2P5</accession>
<sequence>MIVRRPVRVDLLVSEDPPQSGVECLLDSHRRLGHDCRLVRLAERSSAAGRIAGVADERPADVVRSRASALWSLPLQRQMERGGLLIVNSPDGQLAGRDKWICVQRLVSSGVPVLPTMVATSVTGVVDLIAHLGDTLVIKPLTGHSGRGVVQATGLEAITRVLGRAGARRRIVQPFADTNGQDLRLVVIGGQVVAAYRRTAPSGE</sequence>
<dbReference type="Gene3D" id="3.30.470.20">
    <property type="entry name" value="ATP-grasp fold, B domain"/>
    <property type="match status" value="1"/>
</dbReference>
<comment type="caution">
    <text evidence="3">The sequence shown here is derived from an EMBL/GenBank/DDBJ whole genome shotgun (WGS) entry which is preliminary data.</text>
</comment>
<gene>
    <name evidence="3" type="ORF">SFRA_024220</name>
</gene>
<dbReference type="GO" id="GO:0005524">
    <property type="term" value="F:ATP binding"/>
    <property type="evidence" value="ECO:0007669"/>
    <property type="project" value="UniProtKB-UniRule"/>
</dbReference>
<dbReference type="OrthoDB" id="3373978at2"/>
<dbReference type="Gene3D" id="3.40.50.20">
    <property type="match status" value="1"/>
</dbReference>
<evidence type="ECO:0000313" key="4">
    <source>
        <dbReference type="Proteomes" id="UP000028058"/>
    </source>
</evidence>
<proteinExistence type="predicted"/>
<dbReference type="GO" id="GO:0018169">
    <property type="term" value="F:ribosomal S6-glutamic acid ligase activity"/>
    <property type="evidence" value="ECO:0007669"/>
    <property type="project" value="TreeGrafter"/>
</dbReference>
<dbReference type="PROSITE" id="PS50975">
    <property type="entry name" value="ATP_GRASP"/>
    <property type="match status" value="1"/>
</dbReference>
<reference evidence="3 4" key="1">
    <citation type="journal article" date="2014" name="Genome Announc.">
        <title>Draft Genome Sequence of Streptomyces fradiae ATCC 19609, a Strain Highly Sensitive to Antibiotics.</title>
        <authorList>
            <person name="Bekker O.B."/>
            <person name="Klimina K.M."/>
            <person name="Vatlin A.A."/>
            <person name="Zakharevich N.V."/>
            <person name="Kasianov A.S."/>
            <person name="Danilenko V.N."/>
        </authorList>
    </citation>
    <scope>NUCLEOTIDE SEQUENCE [LARGE SCALE GENOMIC DNA]</scope>
    <source>
        <strain evidence="3 4">ATCC 19609</strain>
    </source>
</reference>
<evidence type="ECO:0000259" key="2">
    <source>
        <dbReference type="PROSITE" id="PS50975"/>
    </source>
</evidence>
<protein>
    <recommendedName>
        <fullName evidence="2">ATP-grasp domain-containing protein</fullName>
    </recommendedName>
</protein>
<dbReference type="RefSeq" id="WP_043472424.1">
    <property type="nucleotide sequence ID" value="NZ_JNAD02000013.1"/>
</dbReference>
<dbReference type="GO" id="GO:0009432">
    <property type="term" value="P:SOS response"/>
    <property type="evidence" value="ECO:0007669"/>
    <property type="project" value="TreeGrafter"/>
</dbReference>
<dbReference type="GO" id="GO:0005737">
    <property type="term" value="C:cytoplasm"/>
    <property type="evidence" value="ECO:0007669"/>
    <property type="project" value="TreeGrafter"/>
</dbReference>
<evidence type="ECO:0000313" key="3">
    <source>
        <dbReference type="EMBL" id="RKM92509.1"/>
    </source>
</evidence>
<dbReference type="PANTHER" id="PTHR21621:SF0">
    <property type="entry name" value="BETA-CITRYLGLUTAMATE SYNTHASE B-RELATED"/>
    <property type="match status" value="1"/>
</dbReference>
<keyword evidence="1" id="KW-0067">ATP-binding</keyword>
<dbReference type="Proteomes" id="UP000028058">
    <property type="component" value="Unassembled WGS sequence"/>
</dbReference>
<dbReference type="SUPFAM" id="SSF56059">
    <property type="entry name" value="Glutathione synthetase ATP-binding domain-like"/>
    <property type="match status" value="1"/>
</dbReference>
<keyword evidence="4" id="KW-1185">Reference proteome</keyword>
<dbReference type="InterPro" id="IPR011761">
    <property type="entry name" value="ATP-grasp"/>
</dbReference>
<dbReference type="Gene3D" id="3.30.1490.20">
    <property type="entry name" value="ATP-grasp fold, A domain"/>
    <property type="match status" value="1"/>
</dbReference>
<dbReference type="InterPro" id="IPR013651">
    <property type="entry name" value="ATP-grasp_RimK-type"/>
</dbReference>
<feature type="domain" description="ATP-grasp" evidence="2">
    <location>
        <begin position="103"/>
        <end position="149"/>
    </location>
</feature>